<dbReference type="RefSeq" id="WP_130186319.1">
    <property type="nucleotide sequence ID" value="NZ_CP035913.1"/>
</dbReference>
<dbReference type="CDD" id="cd17253">
    <property type="entry name" value="RMtype1_S_Eco933I-TRD2-CR2_like"/>
    <property type="match status" value="1"/>
</dbReference>
<evidence type="ECO:0000256" key="1">
    <source>
        <dbReference type="ARBA" id="ARBA00010923"/>
    </source>
</evidence>
<evidence type="ECO:0000256" key="2">
    <source>
        <dbReference type="ARBA" id="ARBA00022747"/>
    </source>
</evidence>
<feature type="domain" description="Type I restriction modification DNA specificity" evidence="5">
    <location>
        <begin position="404"/>
        <end position="545"/>
    </location>
</feature>
<feature type="coiled-coil region" evidence="4">
    <location>
        <begin position="253"/>
        <end position="280"/>
    </location>
</feature>
<dbReference type="GO" id="GO:0004519">
    <property type="term" value="F:endonuclease activity"/>
    <property type="evidence" value="ECO:0007669"/>
    <property type="project" value="UniProtKB-KW"/>
</dbReference>
<keyword evidence="6" id="KW-0540">Nuclease</keyword>
<evidence type="ECO:0000256" key="3">
    <source>
        <dbReference type="ARBA" id="ARBA00023125"/>
    </source>
</evidence>
<dbReference type="PANTHER" id="PTHR43140:SF1">
    <property type="entry name" value="TYPE I RESTRICTION ENZYME ECOKI SPECIFICITY SUBUNIT"/>
    <property type="match status" value="1"/>
</dbReference>
<dbReference type="Gene3D" id="3.90.220.20">
    <property type="entry name" value="DNA methylase specificity domains"/>
    <property type="match status" value="2"/>
</dbReference>
<dbReference type="REBASE" id="301824">
    <property type="entry name" value="S.Mlu17473ORF9625P"/>
</dbReference>
<proteinExistence type="inferred from homology"/>
<dbReference type="SUPFAM" id="SSF116734">
    <property type="entry name" value="DNA methylase specificity domain"/>
    <property type="match status" value="2"/>
</dbReference>
<keyword evidence="2" id="KW-0680">Restriction system</keyword>
<feature type="domain" description="Type I restriction modification DNA specificity" evidence="5">
    <location>
        <begin position="85"/>
        <end position="260"/>
    </location>
</feature>
<accession>A0A4P6KW49</accession>
<comment type="similarity">
    <text evidence="1">Belongs to the type-I restriction system S methylase family.</text>
</comment>
<dbReference type="Pfam" id="PF01420">
    <property type="entry name" value="Methylase_S"/>
    <property type="match status" value="2"/>
</dbReference>
<dbReference type="CDD" id="cd17252">
    <property type="entry name" value="RMtype1_S_EcoKI-TRD1-CR1_like"/>
    <property type="match status" value="1"/>
</dbReference>
<keyword evidence="6" id="KW-0378">Hydrolase</keyword>
<dbReference type="Proteomes" id="UP000290637">
    <property type="component" value="Chromosome"/>
</dbReference>
<evidence type="ECO:0000313" key="6">
    <source>
        <dbReference type="EMBL" id="QBE63190.1"/>
    </source>
</evidence>
<keyword evidence="6" id="KW-0255">Endonuclease</keyword>
<reference evidence="6 7" key="1">
    <citation type="submission" date="2019-02" db="EMBL/GenBank/DDBJ databases">
        <title>Draft Genome Sequences of Six Type Strains of the Genus Massilia.</title>
        <authorList>
            <person name="Miess H."/>
            <person name="Frediansyhah A."/>
            <person name="Gross H."/>
        </authorList>
    </citation>
    <scope>NUCLEOTIDE SEQUENCE [LARGE SCALE GENOMIC DNA]</scope>
    <source>
        <strain evidence="6 7">DSM 17473</strain>
    </source>
</reference>
<organism evidence="6 7">
    <name type="scientific">Pseudoduganella lutea</name>
    <dbReference type="NCBI Taxonomy" id="321985"/>
    <lineage>
        <taxon>Bacteria</taxon>
        <taxon>Pseudomonadati</taxon>
        <taxon>Pseudomonadota</taxon>
        <taxon>Betaproteobacteria</taxon>
        <taxon>Burkholderiales</taxon>
        <taxon>Oxalobacteraceae</taxon>
        <taxon>Telluria group</taxon>
        <taxon>Pseudoduganella</taxon>
    </lineage>
</organism>
<sequence length="667" mass="73934">MDAQQFLADFGHIANAPGGIGKLRKLILELAIRGELLTTPDSATDARNLLAEISSVRAELVHAGKLRRPTPQPDIEASELSFTLPTNWAFERLGNVCEIVRGVTFPSSKKQTSRASGAVACLRTSNVQAEVDWDDLIFVDEEFVGREDQWVQKGDTMISMANSYELVGKVALVREVKERATFGGFIAAVRPHVLEPDYLYLVLRSPYMQARMRGTASQTTNIANISLGGMRPIPTPIPPKEEQSRIVAKVDELMALCDKLDVQQQERRKLQNNLRQSALQAVASAISPHELQNTWERLTDNFGRLFRVPEDVDELVAALKNMAVRGLLSLPSTSTSPVDEVVADCDNLRDQYIDSGLMRRQKLISVAESEVVYPKHWVIAPFDKVAVVIGGVTKGRDLRGRDVVTCPYLAVANVQRGFFKLDTLKTIQIEKKELSKYLVKEGDLLITEGGDWDKVGRTAIWQGGVEDCLHQNHVFKARVPSSALLNEWVELVFNSGVGRDYFAGASKQTTNLASINMKQLRSFPMPIPPLDEQQAVLPKLDALMKQSFVWREQLERKQRLASLLADATVAAFTGIAIEQEEESMKAPQTELIAPLRLGTTPDIKAQAPLATILARHNGEIGAKDLWQRFGGEIDAFYAQLKAEVAHGWILEPAPAEMREKPADTVST</sequence>
<keyword evidence="7" id="KW-1185">Reference proteome</keyword>
<dbReference type="OrthoDB" id="5298944at2"/>
<protein>
    <submittedName>
        <fullName evidence="6">Restriction endonuclease subunit S</fullName>
    </submittedName>
</protein>
<dbReference type="InterPro" id="IPR044946">
    <property type="entry name" value="Restrct_endonuc_typeI_TRD_sf"/>
</dbReference>
<dbReference type="EMBL" id="CP035913">
    <property type="protein sequence ID" value="QBE63190.1"/>
    <property type="molecule type" value="Genomic_DNA"/>
</dbReference>
<keyword evidence="3" id="KW-0238">DNA-binding</keyword>
<dbReference type="InterPro" id="IPR051212">
    <property type="entry name" value="Type-I_RE_S_subunit"/>
</dbReference>
<evidence type="ECO:0000313" key="7">
    <source>
        <dbReference type="Proteomes" id="UP000290637"/>
    </source>
</evidence>
<dbReference type="AlphaFoldDB" id="A0A4P6KW49"/>
<keyword evidence="4" id="KW-0175">Coiled coil</keyword>
<name>A0A4P6KW49_9BURK</name>
<dbReference type="GO" id="GO:0003677">
    <property type="term" value="F:DNA binding"/>
    <property type="evidence" value="ECO:0007669"/>
    <property type="project" value="UniProtKB-KW"/>
</dbReference>
<dbReference type="InterPro" id="IPR000055">
    <property type="entry name" value="Restrct_endonuc_typeI_TRD"/>
</dbReference>
<evidence type="ECO:0000259" key="5">
    <source>
        <dbReference type="Pfam" id="PF01420"/>
    </source>
</evidence>
<dbReference type="KEGG" id="plue:EWM63_09630"/>
<evidence type="ECO:0000256" key="4">
    <source>
        <dbReference type="SAM" id="Coils"/>
    </source>
</evidence>
<dbReference type="GO" id="GO:0009307">
    <property type="term" value="P:DNA restriction-modification system"/>
    <property type="evidence" value="ECO:0007669"/>
    <property type="project" value="UniProtKB-KW"/>
</dbReference>
<gene>
    <name evidence="6" type="ORF">EWM63_09630</name>
</gene>
<dbReference type="PANTHER" id="PTHR43140">
    <property type="entry name" value="TYPE-1 RESTRICTION ENZYME ECOKI SPECIFICITY PROTEIN"/>
    <property type="match status" value="1"/>
</dbReference>